<comment type="subcellular location">
    <subcellularLocation>
        <location evidence="7">Cell membrane</location>
    </subcellularLocation>
    <subcellularLocation>
        <location evidence="1">Membrane</location>
    </subcellularLocation>
</comment>
<feature type="transmembrane region" description="Helical" evidence="7">
    <location>
        <begin position="786"/>
        <end position="805"/>
    </location>
</feature>
<dbReference type="InterPro" id="IPR008250">
    <property type="entry name" value="ATPase_P-typ_transduc_dom_A_sf"/>
</dbReference>
<dbReference type="PRINTS" id="PR00120">
    <property type="entry name" value="HATPASE"/>
</dbReference>
<feature type="transmembrane region" description="Helical" evidence="7">
    <location>
        <begin position="286"/>
        <end position="303"/>
    </location>
</feature>
<dbReference type="NCBIfam" id="TIGR01525">
    <property type="entry name" value="ATPase-IB_hvy"/>
    <property type="match status" value="1"/>
</dbReference>
<dbReference type="GO" id="GO:0030001">
    <property type="term" value="P:metal ion transport"/>
    <property type="evidence" value="ECO:0007669"/>
    <property type="project" value="UniProtKB-ARBA"/>
</dbReference>
<dbReference type="Gene3D" id="2.70.150.10">
    <property type="entry name" value="Calcium-transporting ATPase, cytoplasmic transduction domain A"/>
    <property type="match status" value="1"/>
</dbReference>
<dbReference type="InterPro" id="IPR036163">
    <property type="entry name" value="HMA_dom_sf"/>
</dbReference>
<dbReference type="Gene3D" id="3.40.1110.10">
    <property type="entry name" value="Calcium-transporting ATPase, cytoplasmic domain N"/>
    <property type="match status" value="1"/>
</dbReference>
<comment type="similarity">
    <text evidence="2 7">Belongs to the cation transport ATPase (P-type) (TC 3.A.3) family. Type IB subfamily.</text>
</comment>
<dbReference type="EMBL" id="SJPH01000010">
    <property type="protein sequence ID" value="TWT40772.1"/>
    <property type="molecule type" value="Genomic_DNA"/>
</dbReference>
<dbReference type="InterPro" id="IPR023299">
    <property type="entry name" value="ATPase_P-typ_cyto_dom_N"/>
</dbReference>
<proteinExistence type="inferred from homology"/>
<evidence type="ECO:0000313" key="12">
    <source>
        <dbReference type="Proteomes" id="UP000318995"/>
    </source>
</evidence>
<evidence type="ECO:0000256" key="6">
    <source>
        <dbReference type="ARBA" id="ARBA00023136"/>
    </source>
</evidence>
<keyword evidence="4 7" id="KW-0479">Metal-binding</keyword>
<feature type="domain" description="Putative metal-binding" evidence="10">
    <location>
        <begin position="21"/>
        <end position="98"/>
    </location>
</feature>
<comment type="caution">
    <text evidence="11">The sequence shown here is derived from an EMBL/GenBank/DDBJ whole genome shotgun (WGS) entry which is preliminary data.</text>
</comment>
<accession>A0A5C5VTH0</accession>
<dbReference type="PANTHER" id="PTHR46594">
    <property type="entry name" value="P-TYPE CATION-TRANSPORTING ATPASE"/>
    <property type="match status" value="1"/>
</dbReference>
<evidence type="ECO:0000256" key="4">
    <source>
        <dbReference type="ARBA" id="ARBA00022723"/>
    </source>
</evidence>
<evidence type="ECO:0000256" key="3">
    <source>
        <dbReference type="ARBA" id="ARBA00022692"/>
    </source>
</evidence>
<evidence type="ECO:0000259" key="9">
    <source>
        <dbReference type="Pfam" id="PF00403"/>
    </source>
</evidence>
<keyword evidence="5 7" id="KW-1133">Transmembrane helix</keyword>
<dbReference type="SUPFAM" id="SSF81665">
    <property type="entry name" value="Calcium ATPase, transmembrane domain M"/>
    <property type="match status" value="1"/>
</dbReference>
<evidence type="ECO:0000259" key="8">
    <source>
        <dbReference type="Pfam" id="PF00122"/>
    </source>
</evidence>
<feature type="transmembrane region" description="Helical" evidence="7">
    <location>
        <begin position="224"/>
        <end position="242"/>
    </location>
</feature>
<dbReference type="InterPro" id="IPR021993">
    <property type="entry name" value="ATPase-cat-bd"/>
</dbReference>
<dbReference type="GO" id="GO:0019829">
    <property type="term" value="F:ATPase-coupled monoatomic cation transmembrane transporter activity"/>
    <property type="evidence" value="ECO:0007669"/>
    <property type="project" value="InterPro"/>
</dbReference>
<feature type="transmembrane region" description="Helical" evidence="7">
    <location>
        <begin position="263"/>
        <end position="280"/>
    </location>
</feature>
<dbReference type="InterPro" id="IPR059000">
    <property type="entry name" value="ATPase_P-type_domA"/>
</dbReference>
<dbReference type="Pfam" id="PF00702">
    <property type="entry name" value="Hydrolase"/>
    <property type="match status" value="1"/>
</dbReference>
<dbReference type="Pfam" id="PF12156">
    <property type="entry name" value="ATPase-cat_bd"/>
    <property type="match status" value="1"/>
</dbReference>
<dbReference type="InterPro" id="IPR023298">
    <property type="entry name" value="ATPase_P-typ_TM_dom_sf"/>
</dbReference>
<keyword evidence="7" id="KW-0547">Nucleotide-binding</keyword>
<keyword evidence="3 7" id="KW-0812">Transmembrane</keyword>
<evidence type="ECO:0000256" key="5">
    <source>
        <dbReference type="ARBA" id="ARBA00022989"/>
    </source>
</evidence>
<protein>
    <submittedName>
        <fullName evidence="11">Copper-exporting P-type ATPase A</fullName>
    </submittedName>
</protein>
<dbReference type="Pfam" id="PF00122">
    <property type="entry name" value="E1-E2_ATPase"/>
    <property type="match status" value="1"/>
</dbReference>
<evidence type="ECO:0000313" key="11">
    <source>
        <dbReference type="EMBL" id="TWT40772.1"/>
    </source>
</evidence>
<dbReference type="Gene3D" id="3.30.70.100">
    <property type="match status" value="1"/>
</dbReference>
<dbReference type="SUPFAM" id="SSF55008">
    <property type="entry name" value="HMA, heavy metal-associated domain"/>
    <property type="match status" value="1"/>
</dbReference>
<evidence type="ECO:0000259" key="10">
    <source>
        <dbReference type="Pfam" id="PF12156"/>
    </source>
</evidence>
<dbReference type="PRINTS" id="PR00119">
    <property type="entry name" value="CATATPASE"/>
</dbReference>
<dbReference type="SUPFAM" id="SSF56784">
    <property type="entry name" value="HAD-like"/>
    <property type="match status" value="1"/>
</dbReference>
<dbReference type="Proteomes" id="UP000318995">
    <property type="component" value="Unassembled WGS sequence"/>
</dbReference>
<dbReference type="AlphaFoldDB" id="A0A5C5VTH0"/>
<evidence type="ECO:0000256" key="7">
    <source>
        <dbReference type="RuleBase" id="RU362081"/>
    </source>
</evidence>
<reference evidence="11 12" key="1">
    <citation type="submission" date="2019-02" db="EMBL/GenBank/DDBJ databases">
        <title>Deep-cultivation of Planctomycetes and their phenomic and genomic characterization uncovers novel biology.</title>
        <authorList>
            <person name="Wiegand S."/>
            <person name="Jogler M."/>
            <person name="Boedeker C."/>
            <person name="Pinto D."/>
            <person name="Vollmers J."/>
            <person name="Rivas-Marin E."/>
            <person name="Kohn T."/>
            <person name="Peeters S.H."/>
            <person name="Heuer A."/>
            <person name="Rast P."/>
            <person name="Oberbeckmann S."/>
            <person name="Bunk B."/>
            <person name="Jeske O."/>
            <person name="Meyerdierks A."/>
            <person name="Storesund J.E."/>
            <person name="Kallscheuer N."/>
            <person name="Luecker S."/>
            <person name="Lage O.M."/>
            <person name="Pohl T."/>
            <person name="Merkel B.J."/>
            <person name="Hornburger P."/>
            <person name="Mueller R.-W."/>
            <person name="Bruemmer F."/>
            <person name="Labrenz M."/>
            <person name="Spormann A.M."/>
            <person name="Op Den Camp H."/>
            <person name="Overmann J."/>
            <person name="Amann R."/>
            <person name="Jetten M.S.M."/>
            <person name="Mascher T."/>
            <person name="Medema M.H."/>
            <person name="Devos D.P."/>
            <person name="Kaster A.-K."/>
            <person name="Ovreas L."/>
            <person name="Rohde M."/>
            <person name="Galperin M.Y."/>
            <person name="Jogler C."/>
        </authorList>
    </citation>
    <scope>NUCLEOTIDE SEQUENCE [LARGE SCALE GENOMIC DNA]</scope>
    <source>
        <strain evidence="11 12">Pla111</strain>
    </source>
</reference>
<sequence length="843" mass="88851">MTSATSAQEPVEHAQGIPNVSCDHCGLPVPIALFEADAAHQFCCGGCAVAYEVIHGAGLDEYYAVRQRVVSSAQPSQGIGSTYLAYDSSVFLDRHTHTTEGGLRAAEFRLGGVHCAACVWLVEKLPKIVPGVVESRLSLGSARARVVWDPERVSLSCVARQLDRLGYSPQPIRDSANRQVHDADNRRRLVRVAVAGALAGNNMLIALALYAGVFDGIETQFATLFRWLSLGLGWISLLWPGATFFRSAITGLRAGVPNLDQPIAGALAVGAVAGTANVLLARGDIYFDSLSVLVFLLLVGRYLQAMQQRWAHEAVGLMLSMTPDTCRVVRGAELVEEPIEALACDDVFEVRPGELFPADGVVISGRSAIDQSILTGESTPHTVDRGDTVCAAAQNLAATLRVKTSAVGAETRVGKLTQLVEDGLSTKPAIVRFADRVAGWFIVIVSALAALNLTWWGTTTGLAGAVDSTVALLIVACPCALGLATPLTMAVAIGKGSQRGMLIKSATALEQLARISPKNPGHLLLDKTGTLTRAVLRMEQWHGPIELQSWVAAIESESNHPVAKALVARLGPVSAEQTDSLFDRTEVHGSGVRARTPLGLMLVGSPRFARESGVFIAADKVTLIDHGRAQGYLVAVVALDNHVHAVIWLSDTLQANCRRDIARLIEGGWCPTILSGDASQPVQMVAQAVGIEPTQAHGELSPEEKLAHVRRCVSVPEGERGVVAMVGDGVNDAAALAAADVGIAVQGGAEVSLAAADVYLNEPGIGKLVELVELAEETMRVARRNLGLSLGYNLVAVTLAIAGLITPLVAAILMPISSATVLASAATFSTTKRSASSLQREPS</sequence>
<feature type="transmembrane region" description="Helical" evidence="7">
    <location>
        <begin position="470"/>
        <end position="494"/>
    </location>
</feature>
<organism evidence="11 12">
    <name type="scientific">Botrimarina hoheduenensis</name>
    <dbReference type="NCBI Taxonomy" id="2528000"/>
    <lineage>
        <taxon>Bacteria</taxon>
        <taxon>Pseudomonadati</taxon>
        <taxon>Planctomycetota</taxon>
        <taxon>Planctomycetia</taxon>
        <taxon>Pirellulales</taxon>
        <taxon>Lacipirellulaceae</taxon>
        <taxon>Botrimarina</taxon>
    </lineage>
</organism>
<feature type="domain" description="P-type ATPase A" evidence="8">
    <location>
        <begin position="320"/>
        <end position="421"/>
    </location>
</feature>
<keyword evidence="6 7" id="KW-0472">Membrane</keyword>
<dbReference type="CDD" id="cd00371">
    <property type="entry name" value="HMA"/>
    <property type="match status" value="1"/>
</dbReference>
<dbReference type="GO" id="GO:0005886">
    <property type="term" value="C:plasma membrane"/>
    <property type="evidence" value="ECO:0007669"/>
    <property type="project" value="UniProtKB-SubCell"/>
</dbReference>
<dbReference type="InterPro" id="IPR036412">
    <property type="entry name" value="HAD-like_sf"/>
</dbReference>
<dbReference type="InterPro" id="IPR001757">
    <property type="entry name" value="P_typ_ATPase"/>
</dbReference>
<evidence type="ECO:0000256" key="2">
    <source>
        <dbReference type="ARBA" id="ARBA00006024"/>
    </source>
</evidence>
<dbReference type="SUPFAM" id="SSF81653">
    <property type="entry name" value="Calcium ATPase, transduction domain A"/>
    <property type="match status" value="1"/>
</dbReference>
<keyword evidence="7" id="KW-1003">Cell membrane</keyword>
<dbReference type="NCBIfam" id="TIGR01494">
    <property type="entry name" value="ATPase_P-type"/>
    <property type="match status" value="1"/>
</dbReference>
<evidence type="ECO:0000256" key="1">
    <source>
        <dbReference type="ARBA" id="ARBA00004370"/>
    </source>
</evidence>
<feature type="transmembrane region" description="Helical" evidence="7">
    <location>
        <begin position="189"/>
        <end position="212"/>
    </location>
</feature>
<dbReference type="Gene3D" id="3.40.50.1000">
    <property type="entry name" value="HAD superfamily/HAD-like"/>
    <property type="match status" value="1"/>
</dbReference>
<dbReference type="GO" id="GO:0046872">
    <property type="term" value="F:metal ion binding"/>
    <property type="evidence" value="ECO:0007669"/>
    <property type="project" value="UniProtKB-KW"/>
</dbReference>
<dbReference type="InterPro" id="IPR006121">
    <property type="entry name" value="HMA_dom"/>
</dbReference>
<feature type="domain" description="HMA" evidence="9">
    <location>
        <begin position="108"/>
        <end position="167"/>
    </location>
</feature>
<feature type="transmembrane region" description="Helical" evidence="7">
    <location>
        <begin position="437"/>
        <end position="458"/>
    </location>
</feature>
<dbReference type="PANTHER" id="PTHR46594:SF4">
    <property type="entry name" value="P-TYPE CATION-TRANSPORTING ATPASE"/>
    <property type="match status" value="1"/>
</dbReference>
<dbReference type="Pfam" id="PF00403">
    <property type="entry name" value="HMA"/>
    <property type="match status" value="1"/>
</dbReference>
<keyword evidence="12" id="KW-1185">Reference proteome</keyword>
<keyword evidence="7" id="KW-0067">ATP-binding</keyword>
<dbReference type="InterPro" id="IPR023214">
    <property type="entry name" value="HAD_sf"/>
</dbReference>
<dbReference type="InterPro" id="IPR027256">
    <property type="entry name" value="P-typ_ATPase_IB"/>
</dbReference>
<name>A0A5C5VTH0_9BACT</name>
<gene>
    <name evidence="11" type="primary">copA</name>
    <name evidence="11" type="ORF">Pla111_31900</name>
</gene>
<dbReference type="GO" id="GO:0016887">
    <property type="term" value="F:ATP hydrolysis activity"/>
    <property type="evidence" value="ECO:0007669"/>
    <property type="project" value="InterPro"/>
</dbReference>
<dbReference type="GO" id="GO:0005524">
    <property type="term" value="F:ATP binding"/>
    <property type="evidence" value="ECO:0007669"/>
    <property type="project" value="UniProtKB-UniRule"/>
</dbReference>